<dbReference type="CDD" id="cd00118">
    <property type="entry name" value="LysM"/>
    <property type="match status" value="1"/>
</dbReference>
<name>A0A6J6FSV0_9ZZZZ</name>
<organism evidence="1">
    <name type="scientific">freshwater metagenome</name>
    <dbReference type="NCBI Taxonomy" id="449393"/>
    <lineage>
        <taxon>unclassified sequences</taxon>
        <taxon>metagenomes</taxon>
        <taxon>ecological metagenomes</taxon>
    </lineage>
</organism>
<dbReference type="InterPro" id="IPR018392">
    <property type="entry name" value="LysM"/>
</dbReference>
<dbReference type="AlphaFoldDB" id="A0A6J6FSV0"/>
<protein>
    <submittedName>
        <fullName evidence="1">Unannotated protein</fullName>
    </submittedName>
</protein>
<gene>
    <name evidence="1" type="ORF">UFOPK1826_00123</name>
</gene>
<sequence>MSIAINHQFANSRSHYSAKRVTSRTYLRRRVVVVLAFLTFALALSFILPDTSAAAEQGEVASLVSQKHIVALTGDTFWTIAQRVDPYGNITLLVDQLVIINGGTVTPGQKILLP</sequence>
<accession>A0A6J6FSV0</accession>
<dbReference type="EMBL" id="CAEZUN010000009">
    <property type="protein sequence ID" value="CAB4592126.1"/>
    <property type="molecule type" value="Genomic_DNA"/>
</dbReference>
<evidence type="ECO:0000313" key="1">
    <source>
        <dbReference type="EMBL" id="CAB4592126.1"/>
    </source>
</evidence>
<proteinExistence type="predicted"/>
<reference evidence="1" key="1">
    <citation type="submission" date="2020-05" db="EMBL/GenBank/DDBJ databases">
        <authorList>
            <person name="Chiriac C."/>
            <person name="Salcher M."/>
            <person name="Ghai R."/>
            <person name="Kavagutti S V."/>
        </authorList>
    </citation>
    <scope>NUCLEOTIDE SEQUENCE</scope>
</reference>